<proteinExistence type="predicted"/>
<evidence type="ECO:0000313" key="1">
    <source>
        <dbReference type="EMBL" id="VEL24427.1"/>
    </source>
</evidence>
<name>A0A3S5CIK8_9PLAT</name>
<keyword evidence="2" id="KW-1185">Reference proteome</keyword>
<protein>
    <submittedName>
        <fullName evidence="1">Uncharacterized protein</fullName>
    </submittedName>
</protein>
<evidence type="ECO:0000313" key="2">
    <source>
        <dbReference type="Proteomes" id="UP000784294"/>
    </source>
</evidence>
<dbReference type="Proteomes" id="UP000784294">
    <property type="component" value="Unassembled WGS sequence"/>
</dbReference>
<organism evidence="1 2">
    <name type="scientific">Protopolystoma xenopodis</name>
    <dbReference type="NCBI Taxonomy" id="117903"/>
    <lineage>
        <taxon>Eukaryota</taxon>
        <taxon>Metazoa</taxon>
        <taxon>Spiralia</taxon>
        <taxon>Lophotrochozoa</taxon>
        <taxon>Platyhelminthes</taxon>
        <taxon>Monogenea</taxon>
        <taxon>Polyopisthocotylea</taxon>
        <taxon>Polystomatidea</taxon>
        <taxon>Polystomatidae</taxon>
        <taxon>Protopolystoma</taxon>
    </lineage>
</organism>
<reference evidence="1" key="1">
    <citation type="submission" date="2018-11" db="EMBL/GenBank/DDBJ databases">
        <authorList>
            <consortium name="Pathogen Informatics"/>
        </authorList>
    </citation>
    <scope>NUCLEOTIDE SEQUENCE</scope>
</reference>
<accession>A0A3S5CIK8</accession>
<comment type="caution">
    <text evidence="1">The sequence shown here is derived from an EMBL/GenBank/DDBJ whole genome shotgun (WGS) entry which is preliminary data.</text>
</comment>
<sequence>MNYHFMRFAQTYSSSFGQQRGTIQKFQRAHVQQFPHSFGTSFGPADAGRAVAMRRPLANPIQLPTGRIHSFSMTPALLCAKPHSHCRHSAASQKARSTCCLLRIHFQLSRIVCADRHSRPSQTEHRMFRQKRN</sequence>
<gene>
    <name evidence="1" type="ORF">PXEA_LOCUS17867</name>
</gene>
<dbReference type="AlphaFoldDB" id="A0A3S5CIK8"/>
<dbReference type="EMBL" id="CAAALY010067690">
    <property type="protein sequence ID" value="VEL24427.1"/>
    <property type="molecule type" value="Genomic_DNA"/>
</dbReference>